<protein>
    <recommendedName>
        <fullName evidence="3">SAM domain-containing protein</fullName>
    </recommendedName>
</protein>
<dbReference type="InterPro" id="IPR043446">
    <property type="entry name" value="Neurabin-like"/>
</dbReference>
<dbReference type="EMBL" id="LZPO01097587">
    <property type="protein sequence ID" value="OBS63964.1"/>
    <property type="molecule type" value="Genomic_DNA"/>
</dbReference>
<dbReference type="GO" id="GO:0007015">
    <property type="term" value="P:actin filament organization"/>
    <property type="evidence" value="ECO:0007669"/>
    <property type="project" value="TreeGrafter"/>
</dbReference>
<dbReference type="GO" id="GO:0031175">
    <property type="term" value="P:neuron projection development"/>
    <property type="evidence" value="ECO:0007669"/>
    <property type="project" value="TreeGrafter"/>
</dbReference>
<dbReference type="GO" id="GO:0030425">
    <property type="term" value="C:dendrite"/>
    <property type="evidence" value="ECO:0007669"/>
    <property type="project" value="TreeGrafter"/>
</dbReference>
<dbReference type="InterPro" id="IPR001660">
    <property type="entry name" value="SAM"/>
</dbReference>
<evidence type="ECO:0000259" key="3">
    <source>
        <dbReference type="PROSITE" id="PS50105"/>
    </source>
</evidence>
<dbReference type="GO" id="GO:0014069">
    <property type="term" value="C:postsynaptic density"/>
    <property type="evidence" value="ECO:0007669"/>
    <property type="project" value="TreeGrafter"/>
</dbReference>
<feature type="non-terminal residue" evidence="4">
    <location>
        <position position="99"/>
    </location>
</feature>
<gene>
    <name evidence="4" type="ORF">A6R68_07499</name>
</gene>
<dbReference type="PANTHER" id="PTHR16154:SF22">
    <property type="entry name" value="NEURABIN-1"/>
    <property type="match status" value="1"/>
</dbReference>
<dbReference type="Pfam" id="PF07647">
    <property type="entry name" value="SAM_2"/>
    <property type="match status" value="1"/>
</dbReference>
<dbReference type="InterPro" id="IPR013761">
    <property type="entry name" value="SAM/pointed_sf"/>
</dbReference>
<comment type="caution">
    <text evidence="4">The sequence shown here is derived from an EMBL/GenBank/DDBJ whole genome shotgun (WGS) entry which is preliminary data.</text>
</comment>
<feature type="domain" description="SAM" evidence="3">
    <location>
        <begin position="21"/>
        <end position="66"/>
    </location>
</feature>
<dbReference type="SMART" id="SM00454">
    <property type="entry name" value="SAM"/>
    <property type="match status" value="1"/>
</dbReference>
<dbReference type="Gene3D" id="1.10.150.50">
    <property type="entry name" value="Transcription Factor, Ets-1"/>
    <property type="match status" value="1"/>
</dbReference>
<dbReference type="GO" id="GO:0015629">
    <property type="term" value="C:actin cytoskeleton"/>
    <property type="evidence" value="ECO:0007669"/>
    <property type="project" value="TreeGrafter"/>
</dbReference>
<name>A0A1A6GDN6_NEOLE</name>
<evidence type="ECO:0000313" key="4">
    <source>
        <dbReference type="EMBL" id="OBS63964.1"/>
    </source>
</evidence>
<keyword evidence="1" id="KW-0597">Phosphoprotein</keyword>
<dbReference type="GO" id="GO:0051015">
    <property type="term" value="F:actin filament binding"/>
    <property type="evidence" value="ECO:0007669"/>
    <property type="project" value="TreeGrafter"/>
</dbReference>
<dbReference type="AlphaFoldDB" id="A0A1A6GDN6"/>
<dbReference type="CDD" id="cd09512">
    <property type="entry name" value="SAM_Neurabin-like"/>
    <property type="match status" value="1"/>
</dbReference>
<dbReference type="GO" id="GO:0019722">
    <property type="term" value="P:calcium-mediated signaling"/>
    <property type="evidence" value="ECO:0007669"/>
    <property type="project" value="TreeGrafter"/>
</dbReference>
<dbReference type="PANTHER" id="PTHR16154">
    <property type="entry name" value="NEURABIN"/>
    <property type="match status" value="1"/>
</dbReference>
<dbReference type="SUPFAM" id="SSF47769">
    <property type="entry name" value="SAM/Pointed domain"/>
    <property type="match status" value="1"/>
</dbReference>
<dbReference type="Proteomes" id="UP000092124">
    <property type="component" value="Unassembled WGS sequence"/>
</dbReference>
<reference evidence="4 5" key="1">
    <citation type="submission" date="2016-06" db="EMBL/GenBank/DDBJ databases">
        <title>The Draft Genome Sequence and Annotation of the Desert Woodrat Neotoma lepida.</title>
        <authorList>
            <person name="Campbell M."/>
            <person name="Oakeson K.F."/>
            <person name="Yandell M."/>
            <person name="Halpert J.R."/>
            <person name="Dearing D."/>
        </authorList>
    </citation>
    <scope>NUCLEOTIDE SEQUENCE [LARGE SCALE GENOMIC DNA]</scope>
    <source>
        <strain evidence="4">417</strain>
        <tissue evidence="4">Liver</tissue>
    </source>
</reference>
<proteinExistence type="predicted"/>
<dbReference type="PROSITE" id="PS50105">
    <property type="entry name" value="SAM_DOMAIN"/>
    <property type="match status" value="1"/>
</dbReference>
<sequence length="99" mass="11181">ILDDGQSPKHSQSLNRAVHEWSVQQVSHWLMSLNLDQYVSEFSAQNITGEQLLQLDGNKLKVESGLYLCPVLKEHEEDRALLKLLRNGLPADLQLGGFK</sequence>
<evidence type="ECO:0000256" key="1">
    <source>
        <dbReference type="ARBA" id="ARBA00022553"/>
    </source>
</evidence>
<dbReference type="OrthoDB" id="62701at2759"/>
<evidence type="ECO:0000256" key="2">
    <source>
        <dbReference type="ARBA" id="ARBA00023054"/>
    </source>
</evidence>
<accession>A0A1A6GDN6</accession>
<feature type="non-terminal residue" evidence="4">
    <location>
        <position position="1"/>
    </location>
</feature>
<organism evidence="4 5">
    <name type="scientific">Neotoma lepida</name>
    <name type="common">Desert woodrat</name>
    <dbReference type="NCBI Taxonomy" id="56216"/>
    <lineage>
        <taxon>Eukaryota</taxon>
        <taxon>Metazoa</taxon>
        <taxon>Chordata</taxon>
        <taxon>Craniata</taxon>
        <taxon>Vertebrata</taxon>
        <taxon>Euteleostomi</taxon>
        <taxon>Mammalia</taxon>
        <taxon>Eutheria</taxon>
        <taxon>Euarchontoglires</taxon>
        <taxon>Glires</taxon>
        <taxon>Rodentia</taxon>
        <taxon>Myomorpha</taxon>
        <taxon>Muroidea</taxon>
        <taxon>Cricetidae</taxon>
        <taxon>Neotominae</taxon>
        <taxon>Neotoma</taxon>
    </lineage>
</organism>
<dbReference type="STRING" id="56216.A0A1A6GDN6"/>
<keyword evidence="2" id="KW-0175">Coiled coil</keyword>
<dbReference type="GO" id="GO:0005737">
    <property type="term" value="C:cytoplasm"/>
    <property type="evidence" value="ECO:0007669"/>
    <property type="project" value="TreeGrafter"/>
</dbReference>
<keyword evidence="5" id="KW-1185">Reference proteome</keyword>
<evidence type="ECO:0000313" key="5">
    <source>
        <dbReference type="Proteomes" id="UP000092124"/>
    </source>
</evidence>
<dbReference type="FunFam" id="1.10.150.50:FF:000008">
    <property type="entry name" value="Neurabin-1 isoform 1-like protein"/>
    <property type="match status" value="1"/>
</dbReference>